<organism evidence="1 2">
    <name type="scientific">Hohenbuehelia grisea</name>
    <dbReference type="NCBI Taxonomy" id="104357"/>
    <lineage>
        <taxon>Eukaryota</taxon>
        <taxon>Fungi</taxon>
        <taxon>Dikarya</taxon>
        <taxon>Basidiomycota</taxon>
        <taxon>Agaricomycotina</taxon>
        <taxon>Agaricomycetes</taxon>
        <taxon>Agaricomycetidae</taxon>
        <taxon>Agaricales</taxon>
        <taxon>Pleurotineae</taxon>
        <taxon>Pleurotaceae</taxon>
        <taxon>Hohenbuehelia</taxon>
    </lineage>
</organism>
<evidence type="ECO:0000313" key="2">
    <source>
        <dbReference type="Proteomes" id="UP001556367"/>
    </source>
</evidence>
<comment type="caution">
    <text evidence="1">The sequence shown here is derived from an EMBL/GenBank/DDBJ whole genome shotgun (WGS) entry which is preliminary data.</text>
</comment>
<evidence type="ECO:0000313" key="1">
    <source>
        <dbReference type="EMBL" id="KAL0953848.1"/>
    </source>
</evidence>
<accession>A0ABR3JEK4</accession>
<gene>
    <name evidence="1" type="ORF">HGRIS_005024</name>
</gene>
<reference evidence="2" key="1">
    <citation type="submission" date="2024-06" db="EMBL/GenBank/DDBJ databases">
        <title>Multi-omics analyses provide insights into the biosynthesis of the anticancer antibiotic pleurotin in Hohenbuehelia grisea.</title>
        <authorList>
            <person name="Weaver J.A."/>
            <person name="Alberti F."/>
        </authorList>
    </citation>
    <scope>NUCLEOTIDE SEQUENCE [LARGE SCALE GENOMIC DNA]</scope>
    <source>
        <strain evidence="2">T-177</strain>
    </source>
</reference>
<proteinExistence type="predicted"/>
<dbReference type="EMBL" id="JASNQZ010000008">
    <property type="protein sequence ID" value="KAL0953848.1"/>
    <property type="molecule type" value="Genomic_DNA"/>
</dbReference>
<keyword evidence="2" id="KW-1185">Reference proteome</keyword>
<protein>
    <submittedName>
        <fullName evidence="1">Uncharacterized protein</fullName>
    </submittedName>
</protein>
<dbReference type="Proteomes" id="UP001556367">
    <property type="component" value="Unassembled WGS sequence"/>
</dbReference>
<name>A0ABR3JEK4_9AGAR</name>
<sequence>MKSLRTLELSSDGGIAALWTLPSLHTLLIDNPYKPGLAVKNPKMSTLTSMIQRSQCPLRRIAIKSSNFKAYIDKEEIISLLQHTPLLANLHVTVSALSPSFFRAISRTREKDPLVPALENLHLSLETRCPPATIDAMLAFLESRFQATASSSHHQLISAAVALDRSGLAAPSRSYRLKKLTDAGLAFDAL</sequence>